<sequence length="593" mass="67348">MLQTYNTDDEQLTLVTLVDLVTEKNTFLVKANSQDMQIYALVWANNTQLLMKATYASTRSGVPVSESRLMVIDVMTGEHRNVISNRLQRKMQYIPQFQTTILALMPEDDEHILLALDGLHNEPGVSVVKINLTTERFSIVASGRKNLINWLTDRQHQPRIALFRDGTEYWISERLPNNKFRELWRFEAFSEQQIWPLGFGQDPSMLYVSAYHEGRLAIFTVDLTAVDLPMTLVKANAHYDTPETITYSWQDKEVIAVGNSYTSAKHIAFQQSLDKALPDTHNRIISQSYDLNRYIVLSSSETDAGSYLLGDKTTKSLEYLLPKFAQLVPEKMVAKSKITYKARDGLTIEGFLSLPKNRPDGPLPSLVFPHGGPIAFDDEDFDYWTQFFVNRGYAVLQMNFRGSAGYGFDFMQLGLGGWGLQMQDDVEDGTQWLIDQGIADAKRICIVGASYGGYAALMGIVRSPARYQCAISFAGVTDVEALVKSSRYFSNFEIVKKQIGDNYRLLRQRSPLTHAQAISIPVLLMHGDQDRSVPVQQSRSLFKALQRHNPHVQYIELEKGDHHLSTQQDRLTVFTAMEHFLKQHLPTEPITVR</sequence>
<protein>
    <submittedName>
        <fullName evidence="3">Peptidase S9</fullName>
    </submittedName>
</protein>
<dbReference type="PANTHER" id="PTHR42776">
    <property type="entry name" value="SERINE PEPTIDASE S9 FAMILY MEMBER"/>
    <property type="match status" value="1"/>
</dbReference>
<keyword evidence="4" id="KW-1185">Reference proteome</keyword>
<dbReference type="EMBL" id="BMYR01000003">
    <property type="protein sequence ID" value="GGW55579.1"/>
    <property type="molecule type" value="Genomic_DNA"/>
</dbReference>
<dbReference type="Gene3D" id="3.40.50.1820">
    <property type="entry name" value="alpha/beta hydrolase"/>
    <property type="match status" value="1"/>
</dbReference>
<dbReference type="Pfam" id="PF00326">
    <property type="entry name" value="Peptidase_S9"/>
    <property type="match status" value="1"/>
</dbReference>
<feature type="domain" description="Peptidase S9 prolyl oligopeptidase catalytic" evidence="2">
    <location>
        <begin position="381"/>
        <end position="585"/>
    </location>
</feature>
<name>A0ABQ2WII4_9ALTE</name>
<dbReference type="SUPFAM" id="SSF53474">
    <property type="entry name" value="alpha/beta-Hydrolases"/>
    <property type="match status" value="1"/>
</dbReference>
<comment type="caution">
    <text evidence="3">The sequence shown here is derived from an EMBL/GenBank/DDBJ whole genome shotgun (WGS) entry which is preliminary data.</text>
</comment>
<evidence type="ECO:0000259" key="2">
    <source>
        <dbReference type="Pfam" id="PF00326"/>
    </source>
</evidence>
<dbReference type="Proteomes" id="UP000634667">
    <property type="component" value="Unassembled WGS sequence"/>
</dbReference>
<organism evidence="3 4">
    <name type="scientific">Alishewanella tabrizica</name>
    <dbReference type="NCBI Taxonomy" id="671278"/>
    <lineage>
        <taxon>Bacteria</taxon>
        <taxon>Pseudomonadati</taxon>
        <taxon>Pseudomonadota</taxon>
        <taxon>Gammaproteobacteria</taxon>
        <taxon>Alteromonadales</taxon>
        <taxon>Alteromonadaceae</taxon>
        <taxon>Alishewanella</taxon>
    </lineage>
</organism>
<dbReference type="InterPro" id="IPR001375">
    <property type="entry name" value="Peptidase_S9_cat"/>
</dbReference>
<dbReference type="SUPFAM" id="SSF101908">
    <property type="entry name" value="Putative isomerase YbhE"/>
    <property type="match status" value="1"/>
</dbReference>
<reference evidence="4" key="1">
    <citation type="journal article" date="2019" name="Int. J. Syst. Evol. Microbiol.">
        <title>The Global Catalogue of Microorganisms (GCM) 10K type strain sequencing project: providing services to taxonomists for standard genome sequencing and annotation.</title>
        <authorList>
            <consortium name="The Broad Institute Genomics Platform"/>
            <consortium name="The Broad Institute Genome Sequencing Center for Infectious Disease"/>
            <person name="Wu L."/>
            <person name="Ma J."/>
        </authorList>
    </citation>
    <scope>NUCLEOTIDE SEQUENCE [LARGE SCALE GENOMIC DNA]</scope>
    <source>
        <strain evidence="4">KCTC 23723</strain>
    </source>
</reference>
<gene>
    <name evidence="3" type="ORF">GCM10008111_09630</name>
</gene>
<evidence type="ECO:0000313" key="4">
    <source>
        <dbReference type="Proteomes" id="UP000634667"/>
    </source>
</evidence>
<accession>A0ABQ2WII4</accession>
<dbReference type="InterPro" id="IPR029058">
    <property type="entry name" value="AB_hydrolase_fold"/>
</dbReference>
<evidence type="ECO:0000313" key="3">
    <source>
        <dbReference type="EMBL" id="GGW55579.1"/>
    </source>
</evidence>
<dbReference type="PANTHER" id="PTHR42776:SF27">
    <property type="entry name" value="DIPEPTIDYL PEPTIDASE FAMILY MEMBER 6"/>
    <property type="match status" value="1"/>
</dbReference>
<keyword evidence="1" id="KW-0378">Hydrolase</keyword>
<evidence type="ECO:0000256" key="1">
    <source>
        <dbReference type="ARBA" id="ARBA00022801"/>
    </source>
</evidence>
<proteinExistence type="predicted"/>